<keyword evidence="10" id="KW-0067">ATP-binding</keyword>
<evidence type="ECO:0000259" key="18">
    <source>
        <dbReference type="Pfam" id="PF02773"/>
    </source>
</evidence>
<dbReference type="InterPro" id="IPR022636">
    <property type="entry name" value="S-AdoMet_synthetase_sfam"/>
</dbReference>
<evidence type="ECO:0000256" key="4">
    <source>
        <dbReference type="ARBA" id="ARBA00009685"/>
    </source>
</evidence>
<dbReference type="PROSITE" id="PS00376">
    <property type="entry name" value="ADOMET_SYNTHASE_1"/>
    <property type="match status" value="1"/>
</dbReference>
<comment type="subcellular location">
    <subcellularLocation>
        <location evidence="14">Cytoplasm</location>
    </subcellularLocation>
</comment>
<evidence type="ECO:0000256" key="10">
    <source>
        <dbReference type="ARBA" id="ARBA00022840"/>
    </source>
</evidence>
<dbReference type="InterPro" id="IPR022628">
    <property type="entry name" value="S-AdoMet_synt_N"/>
</dbReference>
<accession>A0ABV3NE62</accession>
<dbReference type="Pfam" id="PF00438">
    <property type="entry name" value="S-AdoMet_synt_N"/>
    <property type="match status" value="1"/>
</dbReference>
<keyword evidence="11 14" id="KW-0460">Magnesium</keyword>
<dbReference type="Proteomes" id="UP001555100">
    <property type="component" value="Unassembled WGS sequence"/>
</dbReference>
<feature type="domain" description="S-adenosylmethionine synthetase central" evidence="17">
    <location>
        <begin position="116"/>
        <end position="234"/>
    </location>
</feature>
<evidence type="ECO:0000256" key="14">
    <source>
        <dbReference type="RuleBase" id="RU000542"/>
    </source>
</evidence>
<evidence type="ECO:0000256" key="7">
    <source>
        <dbReference type="ARBA" id="ARBA00022679"/>
    </source>
</evidence>
<evidence type="ECO:0000256" key="2">
    <source>
        <dbReference type="ARBA" id="ARBA00001958"/>
    </source>
</evidence>
<dbReference type="CDD" id="cd18079">
    <property type="entry name" value="S-AdoMet_synt"/>
    <property type="match status" value="1"/>
</dbReference>
<dbReference type="Pfam" id="PF02773">
    <property type="entry name" value="S-AdoMet_synt_C"/>
    <property type="match status" value="1"/>
</dbReference>
<comment type="similarity">
    <text evidence="4 15">Belongs to the AdoMet synthase family.</text>
</comment>
<protein>
    <recommendedName>
        <fullName evidence="5 13">Methionine adenosyltransferase</fullName>
        <ecNumber evidence="5 13">2.5.1.6</ecNumber>
    </recommendedName>
</protein>
<evidence type="ECO:0000256" key="12">
    <source>
        <dbReference type="ARBA" id="ARBA00022958"/>
    </source>
</evidence>
<feature type="domain" description="S-adenosylmethionine synthetase N-terminal" evidence="16">
    <location>
        <begin position="4"/>
        <end position="79"/>
    </location>
</feature>
<keyword evidence="12 14" id="KW-0630">Potassium</keyword>
<keyword evidence="9" id="KW-0547">Nucleotide-binding</keyword>
<dbReference type="EMBL" id="JBAGNM010000020">
    <property type="protein sequence ID" value="MEW6955389.1"/>
    <property type="molecule type" value="Genomic_DNA"/>
</dbReference>
<keyword evidence="20" id="KW-1185">Reference proteome</keyword>
<organism evidence="19 20">
    <name type="scientific">Trueperella pyogenes</name>
    <dbReference type="NCBI Taxonomy" id="1661"/>
    <lineage>
        <taxon>Bacteria</taxon>
        <taxon>Bacillati</taxon>
        <taxon>Actinomycetota</taxon>
        <taxon>Actinomycetes</taxon>
        <taxon>Actinomycetales</taxon>
        <taxon>Actinomycetaceae</taxon>
        <taxon>Trueperella</taxon>
    </lineage>
</organism>
<comment type="cofactor">
    <cofactor evidence="1">
        <name>Mg(2+)</name>
        <dbReference type="ChEBI" id="CHEBI:18420"/>
    </cofactor>
</comment>
<keyword evidence="6" id="KW-0554">One-carbon metabolism</keyword>
<dbReference type="PIRSF" id="PIRSF000497">
    <property type="entry name" value="MAT"/>
    <property type="match status" value="1"/>
</dbReference>
<keyword evidence="8 14" id="KW-0479">Metal-binding</keyword>
<evidence type="ECO:0000313" key="19">
    <source>
        <dbReference type="EMBL" id="MEW6955389.1"/>
    </source>
</evidence>
<reference evidence="19 20" key="1">
    <citation type="submission" date="2024-01" db="EMBL/GenBank/DDBJ databases">
        <title>Genomic analysis and antimicrobial resistance profiles of Trueperella pyogenes isolated from domestic and wild animals.</title>
        <authorList>
            <person name="Magossi G."/>
            <person name="Gzyl K.E."/>
            <person name="Holman D.B."/>
            <person name="Amat S."/>
        </authorList>
    </citation>
    <scope>NUCLEOTIDE SEQUENCE [LARGE SCALE GENOMIC DNA]</scope>
    <source>
        <strain evidence="19 20">1494</strain>
    </source>
</reference>
<dbReference type="InterPro" id="IPR022631">
    <property type="entry name" value="ADOMET_SYNTHASE_CS"/>
</dbReference>
<dbReference type="NCBIfam" id="TIGR01034">
    <property type="entry name" value="metK"/>
    <property type="match status" value="1"/>
</dbReference>
<evidence type="ECO:0000259" key="16">
    <source>
        <dbReference type="Pfam" id="PF00438"/>
    </source>
</evidence>
<evidence type="ECO:0000256" key="13">
    <source>
        <dbReference type="NCBIfam" id="TIGR01034"/>
    </source>
</evidence>
<dbReference type="InterPro" id="IPR002133">
    <property type="entry name" value="S-AdoMet_synthetase"/>
</dbReference>
<evidence type="ECO:0000256" key="6">
    <source>
        <dbReference type="ARBA" id="ARBA00022563"/>
    </source>
</evidence>
<comment type="subunit">
    <text evidence="14">Homotetramer.</text>
</comment>
<evidence type="ECO:0000256" key="5">
    <source>
        <dbReference type="ARBA" id="ARBA00012828"/>
    </source>
</evidence>
<dbReference type="PROSITE" id="PS00377">
    <property type="entry name" value="ADOMET_SYNTHASE_2"/>
    <property type="match status" value="1"/>
</dbReference>
<proteinExistence type="inferred from homology"/>
<comment type="pathway">
    <text evidence="3">Amino-acid biosynthesis; S-adenosyl-L-methionine biosynthesis; S-adenosyl-L-methionine from L-methionine: step 1/1.</text>
</comment>
<evidence type="ECO:0000256" key="3">
    <source>
        <dbReference type="ARBA" id="ARBA00005224"/>
    </source>
</evidence>
<sequence length="395" mass="42307">MTSIRTCESTCVGHPDKLCDLIADTILDDLLFEDPSARCAVEVMATKGRIIVAGEITSNAKVSIRAAVRRALTRAGYSPIGWRISVHVHRQSPDIAAGVDASLEARAGGEGAFVLTGAGDQGTVYGYATDETPEYLPLPLVIAHEICKRLDTARTDGTITGIGSDGKSQVSLRYEGEKAVGVAAVVVSIQHTRDTDPEDLARQVRSMIIEPALQTHGLGSDEDTLILVNPAGPFTLGGPAADTGLTGRKLAVDTYGGLAPHGGGAFSGKDATKVDRSGAYMARLIAENFVHARLARQVTVAITYAIGKADPIAFTIDTHHTGRVSDEVLTQAVRAVFDLRPGAIIDLLHLRRIGYAEHATYGHFTRSSRWNKFPVYTSQLRQEVEARAHRNTPHQ</sequence>
<dbReference type="RefSeq" id="WP_367199395.1">
    <property type="nucleotide sequence ID" value="NZ_JBAGLV010000001.1"/>
</dbReference>
<feature type="domain" description="S-adenosylmethionine synthetase C-terminal" evidence="18">
    <location>
        <begin position="236"/>
        <end position="371"/>
    </location>
</feature>
<dbReference type="PANTHER" id="PTHR11964">
    <property type="entry name" value="S-ADENOSYLMETHIONINE SYNTHETASE"/>
    <property type="match status" value="1"/>
</dbReference>
<dbReference type="InterPro" id="IPR022629">
    <property type="entry name" value="S-AdoMet_synt_central"/>
</dbReference>
<name>A0ABV3NE62_9ACTO</name>
<evidence type="ECO:0000256" key="1">
    <source>
        <dbReference type="ARBA" id="ARBA00001946"/>
    </source>
</evidence>
<dbReference type="Gene3D" id="3.30.300.10">
    <property type="match status" value="3"/>
</dbReference>
<evidence type="ECO:0000259" key="17">
    <source>
        <dbReference type="Pfam" id="PF02772"/>
    </source>
</evidence>
<dbReference type="Pfam" id="PF02772">
    <property type="entry name" value="S-AdoMet_synt_M"/>
    <property type="match status" value="1"/>
</dbReference>
<keyword evidence="7 19" id="KW-0808">Transferase</keyword>
<evidence type="ECO:0000256" key="8">
    <source>
        <dbReference type="ARBA" id="ARBA00022723"/>
    </source>
</evidence>
<comment type="caution">
    <text evidence="19">The sequence shown here is derived from an EMBL/GenBank/DDBJ whole genome shotgun (WGS) entry which is preliminary data.</text>
</comment>
<evidence type="ECO:0000256" key="15">
    <source>
        <dbReference type="RuleBase" id="RU004462"/>
    </source>
</evidence>
<evidence type="ECO:0000313" key="20">
    <source>
        <dbReference type="Proteomes" id="UP001555100"/>
    </source>
</evidence>
<dbReference type="EC" id="2.5.1.6" evidence="5 13"/>
<gene>
    <name evidence="19" type="primary">metK</name>
    <name evidence="19" type="ORF">V3M73_10215</name>
</gene>
<comment type="cofactor">
    <cofactor evidence="2">
        <name>K(+)</name>
        <dbReference type="ChEBI" id="CHEBI:29103"/>
    </cofactor>
</comment>
<evidence type="ECO:0000256" key="11">
    <source>
        <dbReference type="ARBA" id="ARBA00022842"/>
    </source>
</evidence>
<dbReference type="InterPro" id="IPR022630">
    <property type="entry name" value="S-AdoMet_synt_C"/>
</dbReference>
<evidence type="ECO:0000256" key="9">
    <source>
        <dbReference type="ARBA" id="ARBA00022741"/>
    </source>
</evidence>
<dbReference type="SUPFAM" id="SSF55973">
    <property type="entry name" value="S-adenosylmethionine synthetase"/>
    <property type="match status" value="3"/>
</dbReference>
<dbReference type="GO" id="GO:0004478">
    <property type="term" value="F:methionine adenosyltransferase activity"/>
    <property type="evidence" value="ECO:0007669"/>
    <property type="project" value="UniProtKB-EC"/>
</dbReference>